<keyword evidence="3" id="KW-1185">Reference proteome</keyword>
<feature type="region of interest" description="Disordered" evidence="1">
    <location>
        <begin position="37"/>
        <end position="64"/>
    </location>
</feature>
<evidence type="ECO:0000256" key="1">
    <source>
        <dbReference type="SAM" id="MobiDB-lite"/>
    </source>
</evidence>
<dbReference type="RefSeq" id="WP_209209248.1">
    <property type="nucleotide sequence ID" value="NZ_JAFFZM010000002.1"/>
</dbReference>
<evidence type="ECO:0000313" key="3">
    <source>
        <dbReference type="Proteomes" id="UP000721954"/>
    </source>
</evidence>
<organism evidence="2 3">
    <name type="scientific">Streptomyces smyrnaeus</name>
    <dbReference type="NCBI Taxonomy" id="1387713"/>
    <lineage>
        <taxon>Bacteria</taxon>
        <taxon>Bacillati</taxon>
        <taxon>Actinomycetota</taxon>
        <taxon>Actinomycetes</taxon>
        <taxon>Kitasatosporales</taxon>
        <taxon>Streptomycetaceae</taxon>
        <taxon>Streptomyces</taxon>
    </lineage>
</organism>
<sequence>MWITAGVEPTEVARRAGHSLAVLYRVYAKILTGRQDHSNELIDKALGELPPPPDEEEQPPDQDE</sequence>
<dbReference type="GeneID" id="96264010"/>
<evidence type="ECO:0000313" key="2">
    <source>
        <dbReference type="EMBL" id="MBO8197379.1"/>
    </source>
</evidence>
<name>A0ABS3XPY1_9ACTN</name>
<accession>A0ABS3XPY1</accession>
<proteinExistence type="predicted"/>
<feature type="compositionally biased region" description="Acidic residues" evidence="1">
    <location>
        <begin position="53"/>
        <end position="64"/>
    </location>
</feature>
<protein>
    <submittedName>
        <fullName evidence="2">Integrase</fullName>
    </submittedName>
</protein>
<gene>
    <name evidence="2" type="ORF">JW613_03480</name>
</gene>
<dbReference type="EMBL" id="JAFFZM010000002">
    <property type="protein sequence ID" value="MBO8197379.1"/>
    <property type="molecule type" value="Genomic_DNA"/>
</dbReference>
<reference evidence="2 3" key="1">
    <citation type="submission" date="2021-02" db="EMBL/GenBank/DDBJ databases">
        <title>Streptomyces spirodelae sp. nov., isolated from duckweed.</title>
        <authorList>
            <person name="Saimee Y."/>
            <person name="Duangmal K."/>
        </authorList>
    </citation>
    <scope>NUCLEOTIDE SEQUENCE [LARGE SCALE GENOMIC DNA]</scope>
    <source>
        <strain evidence="2 3">DSM 42105</strain>
    </source>
</reference>
<dbReference type="Proteomes" id="UP000721954">
    <property type="component" value="Unassembled WGS sequence"/>
</dbReference>
<comment type="caution">
    <text evidence="2">The sequence shown here is derived from an EMBL/GenBank/DDBJ whole genome shotgun (WGS) entry which is preliminary data.</text>
</comment>
<feature type="compositionally biased region" description="Basic and acidic residues" evidence="1">
    <location>
        <begin position="37"/>
        <end position="46"/>
    </location>
</feature>